<evidence type="ECO:0000256" key="6">
    <source>
        <dbReference type="RuleBase" id="RU004396"/>
    </source>
</evidence>
<protein>
    <submittedName>
        <fullName evidence="7">Cytochrome c oxidase subunit 6A, mitochondrial</fullName>
    </submittedName>
</protein>
<dbReference type="AlphaFoldDB" id="A0A9P6FZC3"/>
<dbReference type="GO" id="GO:0030234">
    <property type="term" value="F:enzyme regulator activity"/>
    <property type="evidence" value="ECO:0007669"/>
    <property type="project" value="TreeGrafter"/>
</dbReference>
<gene>
    <name evidence="7" type="primary">COX13_2</name>
    <name evidence="7" type="ORF">BGW38_005843</name>
</gene>
<keyword evidence="5" id="KW-0472">Membrane</keyword>
<dbReference type="GO" id="GO:0005743">
    <property type="term" value="C:mitochondrial inner membrane"/>
    <property type="evidence" value="ECO:0007669"/>
    <property type="project" value="UniProtKB-SubCell"/>
</dbReference>
<dbReference type="PIRSF" id="PIRSF000277">
    <property type="entry name" value="COX6A1"/>
    <property type="match status" value="1"/>
</dbReference>
<dbReference type="InterPro" id="IPR001349">
    <property type="entry name" value="Cyt_c_oxidase_su6a"/>
</dbReference>
<dbReference type="GO" id="GO:0006123">
    <property type="term" value="P:mitochondrial electron transport, cytochrome c to oxygen"/>
    <property type="evidence" value="ECO:0007669"/>
    <property type="project" value="TreeGrafter"/>
</dbReference>
<dbReference type="PANTHER" id="PTHR11504">
    <property type="entry name" value="CYTOCHROME C OXIDASE POLYPEPTIDE VIA"/>
    <property type="match status" value="1"/>
</dbReference>
<keyword evidence="3" id="KW-0809">Transit peptide</keyword>
<dbReference type="InterPro" id="IPR036418">
    <property type="entry name" value="Cyt_c_oxidase_su6a_sf"/>
</dbReference>
<reference evidence="7" key="1">
    <citation type="journal article" date="2020" name="Fungal Divers.">
        <title>Resolving the Mortierellaceae phylogeny through synthesis of multi-gene phylogenetics and phylogenomics.</title>
        <authorList>
            <person name="Vandepol N."/>
            <person name="Liber J."/>
            <person name="Desiro A."/>
            <person name="Na H."/>
            <person name="Kennedy M."/>
            <person name="Barry K."/>
            <person name="Grigoriev I.V."/>
            <person name="Miller A.N."/>
            <person name="O'Donnell K."/>
            <person name="Stajich J.E."/>
            <person name="Bonito G."/>
        </authorList>
    </citation>
    <scope>NUCLEOTIDE SEQUENCE</scope>
    <source>
        <strain evidence="7">KOD1015</strain>
    </source>
</reference>
<dbReference type="Proteomes" id="UP000780801">
    <property type="component" value="Unassembled WGS sequence"/>
</dbReference>
<evidence type="ECO:0000256" key="3">
    <source>
        <dbReference type="ARBA" id="ARBA00022946"/>
    </source>
</evidence>
<organism evidence="7 8">
    <name type="scientific">Lunasporangiospora selenospora</name>
    <dbReference type="NCBI Taxonomy" id="979761"/>
    <lineage>
        <taxon>Eukaryota</taxon>
        <taxon>Fungi</taxon>
        <taxon>Fungi incertae sedis</taxon>
        <taxon>Mucoromycota</taxon>
        <taxon>Mortierellomycotina</taxon>
        <taxon>Mortierellomycetes</taxon>
        <taxon>Mortierellales</taxon>
        <taxon>Mortierellaceae</taxon>
        <taxon>Lunasporangiospora</taxon>
    </lineage>
</organism>
<accession>A0A9P6FZC3</accession>
<evidence type="ECO:0000256" key="5">
    <source>
        <dbReference type="ARBA" id="ARBA00023136"/>
    </source>
</evidence>
<keyword evidence="4" id="KW-0496">Mitochondrion</keyword>
<keyword evidence="2" id="KW-0999">Mitochondrion inner membrane</keyword>
<evidence type="ECO:0000313" key="8">
    <source>
        <dbReference type="Proteomes" id="UP000780801"/>
    </source>
</evidence>
<evidence type="ECO:0000256" key="4">
    <source>
        <dbReference type="ARBA" id="ARBA00023128"/>
    </source>
</evidence>
<dbReference type="EMBL" id="JAABOA010000371">
    <property type="protein sequence ID" value="KAF9584613.1"/>
    <property type="molecule type" value="Genomic_DNA"/>
</dbReference>
<evidence type="ECO:0000313" key="7">
    <source>
        <dbReference type="EMBL" id="KAF9584613.1"/>
    </source>
</evidence>
<dbReference type="Pfam" id="PF02046">
    <property type="entry name" value="COX6A"/>
    <property type="match status" value="1"/>
</dbReference>
<name>A0A9P6FZC3_9FUNG</name>
<comment type="subcellular location">
    <subcellularLocation>
        <location evidence="1">Mitochondrion inner membrane</location>
    </subcellularLocation>
</comment>
<dbReference type="SUPFAM" id="SSF81411">
    <property type="entry name" value="Mitochondrial cytochrome c oxidase subunit VIa"/>
    <property type="match status" value="1"/>
</dbReference>
<evidence type="ECO:0000256" key="1">
    <source>
        <dbReference type="ARBA" id="ARBA00004273"/>
    </source>
</evidence>
<evidence type="ECO:0000256" key="2">
    <source>
        <dbReference type="ARBA" id="ARBA00022792"/>
    </source>
</evidence>
<dbReference type="PANTHER" id="PTHR11504:SF0">
    <property type="entry name" value="CYTOCHROME C OXIDASE SUBUNIT"/>
    <property type="match status" value="1"/>
</dbReference>
<proteinExistence type="inferred from homology"/>
<sequence>MASRFASAAFKGARFSSSSTAVNTASNPWLAERIAIKEHAGPAAETWRKISLYVCIPALIATTVNAYNLFAKHQAHIEHDKAEGHVPVKYPYMRWRVKEFPWGDEALFYNPDINF</sequence>
<dbReference type="Gene3D" id="4.10.95.10">
    <property type="entry name" value="Cytochrome c oxidase, subunit VIa"/>
    <property type="match status" value="1"/>
</dbReference>
<keyword evidence="8" id="KW-1185">Reference proteome</keyword>
<comment type="similarity">
    <text evidence="6">Belongs to the cytochrome c oxidase subunit 6A family.</text>
</comment>
<comment type="caution">
    <text evidence="7">The sequence shown here is derived from an EMBL/GenBank/DDBJ whole genome shotgun (WGS) entry which is preliminary data.</text>
</comment>
<dbReference type="OrthoDB" id="5947505at2759"/>